<keyword evidence="7" id="KW-0869">Chloride channel</keyword>
<dbReference type="InterPro" id="IPR001807">
    <property type="entry name" value="ClC"/>
</dbReference>
<protein>
    <submittedName>
        <fullName evidence="12">H(+)/Cl(-) exchange transporter ClcA</fullName>
    </submittedName>
</protein>
<evidence type="ECO:0000256" key="9">
    <source>
        <dbReference type="ARBA" id="ARBA00023303"/>
    </source>
</evidence>
<dbReference type="Pfam" id="PF00571">
    <property type="entry name" value="CBS"/>
    <property type="match status" value="2"/>
</dbReference>
<reference evidence="12" key="1">
    <citation type="submission" date="2019-03" db="EMBL/GenBank/DDBJ databases">
        <authorList>
            <person name="Hao L."/>
        </authorList>
    </citation>
    <scope>NUCLEOTIDE SEQUENCE</scope>
</reference>
<dbReference type="AlphaFoldDB" id="A0A485M0Q0"/>
<feature type="domain" description="CBS" evidence="11">
    <location>
        <begin position="458"/>
        <end position="516"/>
    </location>
</feature>
<keyword evidence="6 10" id="KW-0472">Membrane</keyword>
<evidence type="ECO:0000256" key="2">
    <source>
        <dbReference type="ARBA" id="ARBA00022448"/>
    </source>
</evidence>
<dbReference type="PRINTS" id="PR00762">
    <property type="entry name" value="CLCHANNEL"/>
</dbReference>
<accession>A0A485M0Q0</accession>
<dbReference type="InterPro" id="IPR046342">
    <property type="entry name" value="CBS_dom_sf"/>
</dbReference>
<evidence type="ECO:0000256" key="7">
    <source>
        <dbReference type="ARBA" id="ARBA00023173"/>
    </source>
</evidence>
<dbReference type="InterPro" id="IPR050368">
    <property type="entry name" value="ClC-type_chloride_channel"/>
</dbReference>
<gene>
    <name evidence="12" type="primary">clcA</name>
    <name evidence="12" type="ORF">SCFA_30064</name>
</gene>
<dbReference type="Gene3D" id="1.10.3080.10">
    <property type="entry name" value="Clc chloride channel"/>
    <property type="match status" value="1"/>
</dbReference>
<feature type="transmembrane region" description="Helical" evidence="10">
    <location>
        <begin position="340"/>
        <end position="363"/>
    </location>
</feature>
<feature type="transmembrane region" description="Helical" evidence="10">
    <location>
        <begin position="240"/>
        <end position="259"/>
    </location>
</feature>
<dbReference type="EMBL" id="CAADRM010000092">
    <property type="protein sequence ID" value="VFU14536.1"/>
    <property type="molecule type" value="Genomic_DNA"/>
</dbReference>
<keyword evidence="9" id="KW-0407">Ion channel</keyword>
<feature type="transmembrane region" description="Helical" evidence="10">
    <location>
        <begin position="279"/>
        <end position="300"/>
    </location>
</feature>
<feature type="transmembrane region" description="Helical" evidence="10">
    <location>
        <begin position="203"/>
        <end position="228"/>
    </location>
</feature>
<dbReference type="SUPFAM" id="SSF54631">
    <property type="entry name" value="CBS-domain pair"/>
    <property type="match status" value="1"/>
</dbReference>
<evidence type="ECO:0000256" key="1">
    <source>
        <dbReference type="ARBA" id="ARBA00004141"/>
    </source>
</evidence>
<dbReference type="InterPro" id="IPR000644">
    <property type="entry name" value="CBS_dom"/>
</dbReference>
<keyword evidence="8" id="KW-0868">Chloride</keyword>
<dbReference type="GO" id="GO:0005254">
    <property type="term" value="F:chloride channel activity"/>
    <property type="evidence" value="ECO:0007669"/>
    <property type="project" value="UniProtKB-KW"/>
</dbReference>
<evidence type="ECO:0000313" key="12">
    <source>
        <dbReference type="EMBL" id="VFU14536.1"/>
    </source>
</evidence>
<proteinExistence type="predicted"/>
<keyword evidence="5" id="KW-0406">Ion transport</keyword>
<dbReference type="Pfam" id="PF00654">
    <property type="entry name" value="Voltage_CLC"/>
    <property type="match status" value="1"/>
</dbReference>
<dbReference type="CDD" id="cd00400">
    <property type="entry name" value="Voltage_gated_ClC"/>
    <property type="match status" value="1"/>
</dbReference>
<evidence type="ECO:0000256" key="3">
    <source>
        <dbReference type="ARBA" id="ARBA00022692"/>
    </source>
</evidence>
<feature type="transmembrane region" description="Helical" evidence="10">
    <location>
        <begin position="166"/>
        <end position="191"/>
    </location>
</feature>
<dbReference type="SUPFAM" id="SSF81340">
    <property type="entry name" value="Clc chloride channel"/>
    <property type="match status" value="1"/>
</dbReference>
<evidence type="ECO:0000256" key="8">
    <source>
        <dbReference type="ARBA" id="ARBA00023214"/>
    </source>
</evidence>
<keyword evidence="3 10" id="KW-0812">Transmembrane</keyword>
<evidence type="ECO:0000259" key="11">
    <source>
        <dbReference type="PROSITE" id="PS51371"/>
    </source>
</evidence>
<feature type="transmembrane region" description="Helical" evidence="10">
    <location>
        <begin position="375"/>
        <end position="397"/>
    </location>
</feature>
<evidence type="ECO:0000256" key="4">
    <source>
        <dbReference type="ARBA" id="ARBA00022989"/>
    </source>
</evidence>
<keyword evidence="2" id="KW-0813">Transport</keyword>
<dbReference type="PROSITE" id="PS51371">
    <property type="entry name" value="CBS"/>
    <property type="match status" value="2"/>
</dbReference>
<dbReference type="FunFam" id="1.10.3080.10:FF:000018">
    <property type="entry name" value="Chloride transporter, ClC family"/>
    <property type="match status" value="1"/>
</dbReference>
<dbReference type="SMART" id="SM00116">
    <property type="entry name" value="CBS"/>
    <property type="match status" value="2"/>
</dbReference>
<feature type="domain" description="CBS" evidence="11">
    <location>
        <begin position="522"/>
        <end position="582"/>
    </location>
</feature>
<evidence type="ECO:0000256" key="10">
    <source>
        <dbReference type="SAM" id="Phobius"/>
    </source>
</evidence>
<dbReference type="InterPro" id="IPR014743">
    <property type="entry name" value="Cl-channel_core"/>
</dbReference>
<dbReference type="PANTHER" id="PTHR43427:SF6">
    <property type="entry name" value="CHLORIDE CHANNEL PROTEIN CLC-E"/>
    <property type="match status" value="1"/>
</dbReference>
<feature type="transmembrane region" description="Helical" evidence="10">
    <location>
        <begin position="312"/>
        <end position="334"/>
    </location>
</feature>
<feature type="transmembrane region" description="Helical" evidence="10">
    <location>
        <begin position="70"/>
        <end position="92"/>
    </location>
</feature>
<keyword evidence="4 10" id="KW-1133">Transmembrane helix</keyword>
<dbReference type="GO" id="GO:0034707">
    <property type="term" value="C:chloride channel complex"/>
    <property type="evidence" value="ECO:0007669"/>
    <property type="project" value="UniProtKB-KW"/>
</dbReference>
<evidence type="ECO:0000256" key="6">
    <source>
        <dbReference type="ARBA" id="ARBA00023136"/>
    </source>
</evidence>
<comment type="subcellular location">
    <subcellularLocation>
        <location evidence="1">Membrane</location>
        <topology evidence="1">Multi-pass membrane protein</topology>
    </subcellularLocation>
</comment>
<organism evidence="12">
    <name type="scientific">anaerobic digester metagenome</name>
    <dbReference type="NCBI Taxonomy" id="1263854"/>
    <lineage>
        <taxon>unclassified sequences</taxon>
        <taxon>metagenomes</taxon>
        <taxon>ecological metagenomes</taxon>
    </lineage>
</organism>
<dbReference type="PANTHER" id="PTHR43427">
    <property type="entry name" value="CHLORIDE CHANNEL PROTEIN CLC-E"/>
    <property type="match status" value="1"/>
</dbReference>
<name>A0A485M0Q0_9ZZZZ</name>
<dbReference type="Gene3D" id="3.10.580.10">
    <property type="entry name" value="CBS-domain"/>
    <property type="match status" value="1"/>
</dbReference>
<evidence type="ECO:0000256" key="5">
    <source>
        <dbReference type="ARBA" id="ARBA00023065"/>
    </source>
</evidence>
<sequence>MSEAISFMKGIIRRFAGNEYVLMVCMAAVVGVLGGYGAVGFRWLIGFFQGLFFSQQGSGGILDAVNSLPWYARLIPPIIGGAIVGPMVYFFAREARGHGVPEVMEAVALKGGMIRRRVVAVKTLASSITIGSGGSAGQEGPIIQIGSGIGSAFGRMIGVSADRMRTLVACGAAAGIAATFNAPIAGAMFALEIILGDFGIAAFTPIVVSSVLATVISRVHLGAFPAFIVPQYSMVSLWEILTYSSFGVVMGFVGVLFTVTLYKCEDFFNAIRIPPYTKAAIGGAMVGCVGIFIPHIYGVGYDSISLALLGQIPWLLLLSLVVIKILTTSVTIGSGGSGGVFAPSLFIGAMAGGAFGFLMQALFPQVTAAQGAYSLAGMGAMVSATTHGPITAILMLFEMTGDYKMILPLMLSCIISTVVASQLKRDSIYTLKLTRRGVDIRAGKDVNIMRSLLVKDAMTRDVVSVPANMPLKKLVRFTLSSKHSSFPLVDEDGLLEGIVTFQDFKDVVFEEGLGDLVVAKDLSPQEVITITGNENLDSALRKIGVRNIEQIPVVDETNPRKIVGILSRRDIFTAYNKAVIDRSITAGGAAEADRDKRRSAA</sequence>
<feature type="transmembrane region" description="Helical" evidence="10">
    <location>
        <begin position="20"/>
        <end position="45"/>
    </location>
</feature>